<dbReference type="PROSITE" id="PS51464">
    <property type="entry name" value="SIS"/>
    <property type="match status" value="1"/>
</dbReference>
<proteinExistence type="predicted"/>
<dbReference type="InterPro" id="IPR001347">
    <property type="entry name" value="SIS_dom"/>
</dbReference>
<evidence type="ECO:0000313" key="3">
    <source>
        <dbReference type="Proteomes" id="UP001529340"/>
    </source>
</evidence>
<evidence type="ECO:0000313" key="2">
    <source>
        <dbReference type="EMBL" id="MDM8157147.1"/>
    </source>
</evidence>
<dbReference type="Pfam" id="PF01380">
    <property type="entry name" value="SIS"/>
    <property type="match status" value="1"/>
</dbReference>
<name>A0ABT7UC15_9FIRM</name>
<dbReference type="InterPro" id="IPR050986">
    <property type="entry name" value="GutQ/KpsF_isomerases"/>
</dbReference>
<comment type="caution">
    <text evidence="2">The sequence shown here is derived from an EMBL/GenBank/DDBJ whole genome shotgun (WGS) entry which is preliminary data.</text>
</comment>
<evidence type="ECO:0000259" key="1">
    <source>
        <dbReference type="PROSITE" id="PS51464"/>
    </source>
</evidence>
<protein>
    <submittedName>
        <fullName evidence="2">SIS domain-containing protein</fullName>
    </submittedName>
</protein>
<dbReference type="SUPFAM" id="SSF53697">
    <property type="entry name" value="SIS domain"/>
    <property type="match status" value="1"/>
</dbReference>
<organism evidence="2 3">
    <name type="scientific">Amedibacillus dolichus</name>
    <dbReference type="NCBI Taxonomy" id="31971"/>
    <lineage>
        <taxon>Bacteria</taxon>
        <taxon>Bacillati</taxon>
        <taxon>Bacillota</taxon>
        <taxon>Erysipelotrichia</taxon>
        <taxon>Erysipelotrichales</taxon>
        <taxon>Erysipelotrichaceae</taxon>
        <taxon>Amedibacillus</taxon>
    </lineage>
</organism>
<reference evidence="2 3" key="3">
    <citation type="submission" date="2023-06" db="EMBL/GenBank/DDBJ databases">
        <authorList>
            <person name="Zeman M."/>
            <person name="Kubasova T."/>
            <person name="Jahodarova E."/>
            <person name="Nykrynova M."/>
            <person name="Rychlik I."/>
        </authorList>
    </citation>
    <scope>NUCLEOTIDE SEQUENCE [LARGE SCALE GENOMIC DNA]</scope>
    <source>
        <strain evidence="2 3">ET39</strain>
    </source>
</reference>
<dbReference type="CDD" id="cd05014">
    <property type="entry name" value="SIS_Kpsf"/>
    <property type="match status" value="1"/>
</dbReference>
<reference evidence="2 3" key="2">
    <citation type="submission" date="2023-06" db="EMBL/GenBank/DDBJ databases">
        <title>Identification and characterization of horizontal gene transfer across gut microbiota members of farm animals based on homology search.</title>
        <authorList>
            <person name="Schwarzerova J."/>
            <person name="Nykrynova M."/>
            <person name="Jureckova K."/>
            <person name="Cejkova D."/>
            <person name="Rychlik I."/>
        </authorList>
    </citation>
    <scope>NUCLEOTIDE SEQUENCE [LARGE SCALE GENOMIC DNA]</scope>
    <source>
        <strain evidence="2 3">ET39</strain>
    </source>
</reference>
<dbReference type="EMBL" id="JAUDCG010000019">
    <property type="protein sequence ID" value="MDM8157147.1"/>
    <property type="molecule type" value="Genomic_DNA"/>
</dbReference>
<keyword evidence="3" id="KW-1185">Reference proteome</keyword>
<dbReference type="InterPro" id="IPR035474">
    <property type="entry name" value="SIS_Kpsf"/>
</dbReference>
<sequence>MTKHLSITAEKEAFLSSDQQEAEIYFDILKDEITDFIKTIDYSSLTKAKNLILAAECEKKRIHITGIGKPAYVAGYMASLFSSTGTPAYYLHGTEAVHGSSGQVLPGDVVIAISNSGETAELKATVKALKENDVRIISVTRNRDSWLGRHSDIALTAKVSQEGDSLNRPPRCSIIAELILLQSLSILLQNSHGLTEKQYIRWHPGGTIGDEIRRKAKDTSSIQ</sequence>
<gene>
    <name evidence="2" type="ORF">QUV96_05775</name>
</gene>
<reference evidence="3" key="1">
    <citation type="submission" date="2023-06" db="EMBL/GenBank/DDBJ databases">
        <title>Identification and characterization of horizontal gene transfer across gut microbiota members of farm animals based on homology search.</title>
        <authorList>
            <person name="Zeman M."/>
            <person name="Kubasova T."/>
            <person name="Jahodarova E."/>
            <person name="Nykrynova M."/>
            <person name="Rychlik I."/>
        </authorList>
    </citation>
    <scope>NUCLEOTIDE SEQUENCE [LARGE SCALE GENOMIC DNA]</scope>
    <source>
        <strain evidence="3">ET39</strain>
    </source>
</reference>
<dbReference type="PANTHER" id="PTHR42745:SF1">
    <property type="entry name" value="ARABINOSE 5-PHOSPHATE ISOMERASE KDSD"/>
    <property type="match status" value="1"/>
</dbReference>
<dbReference type="InterPro" id="IPR046348">
    <property type="entry name" value="SIS_dom_sf"/>
</dbReference>
<dbReference type="Gene3D" id="3.40.50.10490">
    <property type="entry name" value="Glucose-6-phosphate isomerase like protein, domain 1"/>
    <property type="match status" value="1"/>
</dbReference>
<dbReference type="Proteomes" id="UP001529340">
    <property type="component" value="Unassembled WGS sequence"/>
</dbReference>
<dbReference type="PANTHER" id="PTHR42745">
    <property type="match status" value="1"/>
</dbReference>
<feature type="domain" description="SIS" evidence="1">
    <location>
        <begin position="48"/>
        <end position="194"/>
    </location>
</feature>
<accession>A0ABT7UC15</accession>